<feature type="region of interest" description="Disordered" evidence="5">
    <location>
        <begin position="181"/>
        <end position="535"/>
    </location>
</feature>
<feature type="compositionally biased region" description="Polar residues" evidence="5">
    <location>
        <begin position="511"/>
        <end position="526"/>
    </location>
</feature>
<feature type="compositionally biased region" description="Basic and acidic residues" evidence="5">
    <location>
        <begin position="434"/>
        <end position="449"/>
    </location>
</feature>
<dbReference type="SUPFAM" id="SSF50891">
    <property type="entry name" value="Cyclophilin-like"/>
    <property type="match status" value="1"/>
</dbReference>
<dbReference type="KEGG" id="dpte:113797719"/>
<evidence type="ECO:0000259" key="6">
    <source>
        <dbReference type="PROSITE" id="PS50072"/>
    </source>
</evidence>
<feature type="compositionally biased region" description="Basic residues" evidence="5">
    <location>
        <begin position="336"/>
        <end position="346"/>
    </location>
</feature>
<dbReference type="Proteomes" id="UP000515146">
    <property type="component" value="Unplaced"/>
</dbReference>
<dbReference type="InParanoid" id="A0A6P6YFA7"/>
<feature type="compositionally biased region" description="Basic and acidic residues" evidence="5">
    <location>
        <begin position="240"/>
        <end position="255"/>
    </location>
</feature>
<dbReference type="GO" id="GO:0006457">
    <property type="term" value="P:protein folding"/>
    <property type="evidence" value="ECO:0007669"/>
    <property type="project" value="TreeGrafter"/>
</dbReference>
<dbReference type="Pfam" id="PF00160">
    <property type="entry name" value="Pro_isomerase"/>
    <property type="match status" value="1"/>
</dbReference>
<feature type="domain" description="PPIase cyclophilin-type" evidence="6">
    <location>
        <begin position="12"/>
        <end position="177"/>
    </location>
</feature>
<protein>
    <recommendedName>
        <fullName evidence="2">peptidylprolyl isomerase</fullName>
        <ecNumber evidence="2">5.2.1.8</ecNumber>
    </recommendedName>
</protein>
<feature type="compositionally biased region" description="Basic and acidic residues" evidence="5">
    <location>
        <begin position="460"/>
        <end position="469"/>
    </location>
</feature>
<dbReference type="GO" id="GO:0016018">
    <property type="term" value="F:cyclosporin A binding"/>
    <property type="evidence" value="ECO:0007669"/>
    <property type="project" value="TreeGrafter"/>
</dbReference>
<dbReference type="EC" id="5.2.1.8" evidence="2"/>
<dbReference type="PANTHER" id="PTHR11071">
    <property type="entry name" value="PEPTIDYL-PROLYL CIS-TRANS ISOMERASE"/>
    <property type="match status" value="1"/>
</dbReference>
<evidence type="ECO:0000256" key="5">
    <source>
        <dbReference type="SAM" id="MobiDB-lite"/>
    </source>
</evidence>
<dbReference type="OMA" id="HWKKEES"/>
<feature type="compositionally biased region" description="Basic and acidic residues" evidence="5">
    <location>
        <begin position="396"/>
        <end position="411"/>
    </location>
</feature>
<dbReference type="RefSeq" id="XP_027203947.1">
    <property type="nucleotide sequence ID" value="XM_027348146.1"/>
</dbReference>
<dbReference type="OrthoDB" id="193499at2759"/>
<name>A0A6P6YFA7_DERPT</name>
<keyword evidence="7" id="KW-1185">Reference proteome</keyword>
<dbReference type="PROSITE" id="PS50072">
    <property type="entry name" value="CSA_PPIASE_2"/>
    <property type="match status" value="1"/>
</dbReference>
<accession>A0A6P6YFA7</accession>
<comment type="catalytic activity">
    <reaction evidence="1">
        <text>[protein]-peptidylproline (omega=180) = [protein]-peptidylproline (omega=0)</text>
        <dbReference type="Rhea" id="RHEA:16237"/>
        <dbReference type="Rhea" id="RHEA-COMP:10747"/>
        <dbReference type="Rhea" id="RHEA-COMP:10748"/>
        <dbReference type="ChEBI" id="CHEBI:83833"/>
        <dbReference type="ChEBI" id="CHEBI:83834"/>
        <dbReference type="EC" id="5.2.1.8"/>
    </reaction>
</comment>
<dbReference type="GO" id="GO:0003755">
    <property type="term" value="F:peptidyl-prolyl cis-trans isomerase activity"/>
    <property type="evidence" value="ECO:0007669"/>
    <property type="project" value="UniProtKB-KW"/>
</dbReference>
<feature type="compositionally biased region" description="Basic and acidic residues" evidence="5">
    <location>
        <begin position="322"/>
        <end position="331"/>
    </location>
</feature>
<dbReference type="InterPro" id="IPR029000">
    <property type="entry name" value="Cyclophilin-like_dom_sf"/>
</dbReference>
<dbReference type="PRINTS" id="PR00153">
    <property type="entry name" value="CSAPPISMRASE"/>
</dbReference>
<dbReference type="PANTHER" id="PTHR11071:SF565">
    <property type="entry name" value="MOCA-CYP, ISOFORM A"/>
    <property type="match status" value="1"/>
</dbReference>
<sequence length="535" mass="61678">MVKLKKLRPRCFFDISIDGENAGRIIFELFNETCPKTCENFKALCTGESGIGRLTGKPLHYKNVNFHRIINGFMIQSGDFSQNNGKGGESIFGGTFNDESFEHKHDRPFLLSMANRGPNTNGSQFFITLVPTPHLDGVHVVFGHVIVGQDVVMRIAQQPVDKQSRPAVSVCISNCGELVPQIKPKPTKTLKAKKRSHKKRKNDSDDDSDDTSSDSSDSSSSSSSSSTSSSESEDSSQETTDQKQADNGDNTKAETENSISLFNPKYSVRIDPDEIPEVPQNRFLQRSFRPAPSTNETVIKNKDKEEPSRKSRSLESSSNNNRNDRSYERRILYTRSGRKIKGRGSVRYRTPTPDDDDDHRYRRSSYSSRRWRRSETPPYWRAEQSKLRPWKQIISDMDRAKKRDSEKDKSRQRSSRSRSNERHHRRHRHHHRESRNNEHDDHSNRNNDRHRSRSSSPTKYQDRKMDEKNGRHKRKFREFPSPPPSSVSEKRNSNSKHTQSRKSIEKENHPQDLQQNESNDINTANKLQKAIELKT</sequence>
<proteinExistence type="predicted"/>
<evidence type="ECO:0000256" key="4">
    <source>
        <dbReference type="ARBA" id="ARBA00023235"/>
    </source>
</evidence>
<organism evidence="7 8">
    <name type="scientific">Dermatophagoides pteronyssinus</name>
    <name type="common">European house dust mite</name>
    <dbReference type="NCBI Taxonomy" id="6956"/>
    <lineage>
        <taxon>Eukaryota</taxon>
        <taxon>Metazoa</taxon>
        <taxon>Ecdysozoa</taxon>
        <taxon>Arthropoda</taxon>
        <taxon>Chelicerata</taxon>
        <taxon>Arachnida</taxon>
        <taxon>Acari</taxon>
        <taxon>Acariformes</taxon>
        <taxon>Sarcoptiformes</taxon>
        <taxon>Astigmata</taxon>
        <taxon>Psoroptidia</taxon>
        <taxon>Analgoidea</taxon>
        <taxon>Pyroglyphidae</taxon>
        <taxon>Dermatophagoidinae</taxon>
        <taxon>Dermatophagoides</taxon>
    </lineage>
</organism>
<gene>
    <name evidence="8" type="primary">LOC113797719</name>
</gene>
<dbReference type="Gene3D" id="2.40.100.10">
    <property type="entry name" value="Cyclophilin-like"/>
    <property type="match status" value="1"/>
</dbReference>
<dbReference type="InterPro" id="IPR002130">
    <property type="entry name" value="Cyclophilin-type_PPIase_dom"/>
</dbReference>
<keyword evidence="3" id="KW-0697">Rotamase</keyword>
<feature type="compositionally biased region" description="Basic residues" evidence="5">
    <location>
        <begin position="185"/>
        <end position="201"/>
    </location>
</feature>
<feature type="compositionally biased region" description="Basic residues" evidence="5">
    <location>
        <begin position="412"/>
        <end position="433"/>
    </location>
</feature>
<evidence type="ECO:0000313" key="7">
    <source>
        <dbReference type="Proteomes" id="UP000515146"/>
    </source>
</evidence>
<evidence type="ECO:0000313" key="8">
    <source>
        <dbReference type="RefSeq" id="XP_027203947.1"/>
    </source>
</evidence>
<keyword evidence="4" id="KW-0413">Isomerase</keyword>
<evidence type="ECO:0000256" key="2">
    <source>
        <dbReference type="ARBA" id="ARBA00013194"/>
    </source>
</evidence>
<dbReference type="FunFam" id="2.40.100.10:FF:000005">
    <property type="entry name" value="Peptidyl-prolyl cis-trans isomerase G"/>
    <property type="match status" value="1"/>
</dbReference>
<dbReference type="AlphaFoldDB" id="A0A6P6YFA7"/>
<evidence type="ECO:0000256" key="3">
    <source>
        <dbReference type="ARBA" id="ARBA00023110"/>
    </source>
</evidence>
<reference evidence="8" key="1">
    <citation type="submission" date="2025-08" db="UniProtKB">
        <authorList>
            <consortium name="RefSeq"/>
        </authorList>
    </citation>
    <scope>IDENTIFICATION</scope>
    <source>
        <strain evidence="8">Airmid</strain>
    </source>
</reference>
<feature type="compositionally biased region" description="Low complexity" evidence="5">
    <location>
        <begin position="213"/>
        <end position="230"/>
    </location>
</feature>
<evidence type="ECO:0000256" key="1">
    <source>
        <dbReference type="ARBA" id="ARBA00000971"/>
    </source>
</evidence>
<dbReference type="GO" id="GO:0005739">
    <property type="term" value="C:mitochondrion"/>
    <property type="evidence" value="ECO:0007669"/>
    <property type="project" value="TreeGrafter"/>
</dbReference>
<feature type="compositionally biased region" description="Basic and acidic residues" evidence="5">
    <location>
        <begin position="299"/>
        <end position="313"/>
    </location>
</feature>